<dbReference type="InterPro" id="IPR055357">
    <property type="entry name" value="LRR_At1g61320_AtMIF1"/>
</dbReference>
<protein>
    <recommendedName>
        <fullName evidence="5">F-box domain-containing protein</fullName>
    </recommendedName>
</protein>
<name>A0AAU9RPH1_THLAR</name>
<dbReference type="Proteomes" id="UP000836841">
    <property type="component" value="Chromosome 2"/>
</dbReference>
<evidence type="ECO:0000313" key="3">
    <source>
        <dbReference type="EMBL" id="CAH2047479.1"/>
    </source>
</evidence>
<feature type="domain" description="F-box" evidence="1">
    <location>
        <begin position="12"/>
        <end position="43"/>
    </location>
</feature>
<feature type="non-terminal residue" evidence="3">
    <location>
        <position position="1"/>
    </location>
</feature>
<organism evidence="3 4">
    <name type="scientific">Thlaspi arvense</name>
    <name type="common">Field penny-cress</name>
    <dbReference type="NCBI Taxonomy" id="13288"/>
    <lineage>
        <taxon>Eukaryota</taxon>
        <taxon>Viridiplantae</taxon>
        <taxon>Streptophyta</taxon>
        <taxon>Embryophyta</taxon>
        <taxon>Tracheophyta</taxon>
        <taxon>Spermatophyta</taxon>
        <taxon>Magnoliopsida</taxon>
        <taxon>eudicotyledons</taxon>
        <taxon>Gunneridae</taxon>
        <taxon>Pentapetalae</taxon>
        <taxon>rosids</taxon>
        <taxon>malvids</taxon>
        <taxon>Brassicales</taxon>
        <taxon>Brassicaceae</taxon>
        <taxon>Thlaspideae</taxon>
        <taxon>Thlaspi</taxon>
    </lineage>
</organism>
<evidence type="ECO:0000313" key="4">
    <source>
        <dbReference type="Proteomes" id="UP000836841"/>
    </source>
</evidence>
<gene>
    <name evidence="3" type="ORF">TAV2_LOCUS7190</name>
</gene>
<dbReference type="Pfam" id="PF23622">
    <property type="entry name" value="LRR_At1g61320_AtMIF1"/>
    <property type="match status" value="1"/>
</dbReference>
<dbReference type="Gene3D" id="3.80.10.10">
    <property type="entry name" value="Ribonuclease Inhibitor"/>
    <property type="match status" value="1"/>
</dbReference>
<dbReference type="PANTHER" id="PTHR34145:SF54">
    <property type="entry name" value="FBD-ASSOCIATED F-BOX PLANT PROTEIN"/>
    <property type="match status" value="1"/>
</dbReference>
<dbReference type="CDD" id="cd09917">
    <property type="entry name" value="F-box_SF"/>
    <property type="match status" value="1"/>
</dbReference>
<dbReference type="Pfam" id="PF00646">
    <property type="entry name" value="F-box"/>
    <property type="match status" value="1"/>
</dbReference>
<reference evidence="3 4" key="1">
    <citation type="submission" date="2022-03" db="EMBL/GenBank/DDBJ databases">
        <authorList>
            <person name="Nunn A."/>
            <person name="Chopra R."/>
            <person name="Nunn A."/>
            <person name="Contreras Garrido A."/>
        </authorList>
    </citation>
    <scope>NUCLEOTIDE SEQUENCE [LARGE SCALE GENOMIC DNA]</scope>
</reference>
<dbReference type="AlphaFoldDB" id="A0AAU9RPH1"/>
<dbReference type="InterPro" id="IPR053772">
    <property type="entry name" value="At1g61320/At1g61330-like"/>
</dbReference>
<sequence>MSESLHKRMKFSLPDDVLELIMSTFLPIQNALRCRQVSSRFRKAKIRSRYLDFSGINSVKRSQLKVVDIIDEVFKNHIGLEINQLVLILNHIGIEDKILMWIKKCIDKNLKELVLDFSKSKKVLEIPINFWAIETLTVLKLKWCKFEIPINSLLKTKVTKEMIDAIFSNCIHLEMLELIKCSMYGILNINAQNHKKFKSLVVYSMPDLLTIDLDAPTLECYQYDGYVRIVDFSRVNALKEAKLHYNRSYDWHNYNPSAMVIANMGAYVGVHVLATTNIFLEED</sequence>
<keyword evidence="4" id="KW-1185">Reference proteome</keyword>
<dbReference type="SUPFAM" id="SSF52058">
    <property type="entry name" value="L domain-like"/>
    <property type="match status" value="1"/>
</dbReference>
<dbReference type="EMBL" id="OU466858">
    <property type="protein sequence ID" value="CAH2047479.1"/>
    <property type="molecule type" value="Genomic_DNA"/>
</dbReference>
<evidence type="ECO:0000259" key="2">
    <source>
        <dbReference type="Pfam" id="PF23622"/>
    </source>
</evidence>
<dbReference type="InterPro" id="IPR032675">
    <property type="entry name" value="LRR_dom_sf"/>
</dbReference>
<feature type="domain" description="At1g61320/AtMIF1 LRR" evidence="2">
    <location>
        <begin position="73"/>
        <end position="248"/>
    </location>
</feature>
<evidence type="ECO:0000259" key="1">
    <source>
        <dbReference type="Pfam" id="PF00646"/>
    </source>
</evidence>
<dbReference type="InterPro" id="IPR036047">
    <property type="entry name" value="F-box-like_dom_sf"/>
</dbReference>
<accession>A0AAU9RPH1</accession>
<dbReference type="InterPro" id="IPR001810">
    <property type="entry name" value="F-box_dom"/>
</dbReference>
<dbReference type="SUPFAM" id="SSF81383">
    <property type="entry name" value="F-box domain"/>
    <property type="match status" value="1"/>
</dbReference>
<evidence type="ECO:0008006" key="5">
    <source>
        <dbReference type="Google" id="ProtNLM"/>
    </source>
</evidence>
<dbReference type="PANTHER" id="PTHR34145">
    <property type="entry name" value="OS02G0105600 PROTEIN"/>
    <property type="match status" value="1"/>
</dbReference>
<proteinExistence type="predicted"/>